<dbReference type="Gene3D" id="3.40.50.2000">
    <property type="entry name" value="Glycogen Phosphorylase B"/>
    <property type="match status" value="1"/>
</dbReference>
<dbReference type="OrthoDB" id="308383at2759"/>
<reference evidence="5" key="1">
    <citation type="submission" date="2019-03" db="EMBL/GenBank/DDBJ databases">
        <title>Long read genome sequence of the mycoparasitic Pythium oligandrum ATCC 38472 isolated from sugarbeet rhizosphere.</title>
        <authorList>
            <person name="Gaulin E."/>
        </authorList>
    </citation>
    <scope>NUCLEOTIDE SEQUENCE</scope>
    <source>
        <strain evidence="5">ATCC 38472_TT</strain>
    </source>
</reference>
<evidence type="ECO:0000259" key="4">
    <source>
        <dbReference type="Pfam" id="PF04413"/>
    </source>
</evidence>
<evidence type="ECO:0000256" key="1">
    <source>
        <dbReference type="ARBA" id="ARBA00022679"/>
    </source>
</evidence>
<dbReference type="PANTHER" id="PTHR42755">
    <property type="entry name" value="3-DEOXY-MANNO-OCTULOSONATE CYTIDYLYLTRANSFERASE"/>
    <property type="match status" value="1"/>
</dbReference>
<dbReference type="Proteomes" id="UP000794436">
    <property type="component" value="Unassembled WGS sequence"/>
</dbReference>
<evidence type="ECO:0000256" key="2">
    <source>
        <dbReference type="PIRSR" id="PIRSR639901-1"/>
    </source>
</evidence>
<proteinExistence type="predicted"/>
<dbReference type="InterPro" id="IPR007507">
    <property type="entry name" value="Glycos_transf_N"/>
</dbReference>
<feature type="site" description="Transition state stabilizer" evidence="3">
    <location>
        <position position="222"/>
    </location>
</feature>
<organism evidence="5 6">
    <name type="scientific">Pythium oligandrum</name>
    <name type="common">Mycoparasitic fungus</name>
    <dbReference type="NCBI Taxonomy" id="41045"/>
    <lineage>
        <taxon>Eukaryota</taxon>
        <taxon>Sar</taxon>
        <taxon>Stramenopiles</taxon>
        <taxon>Oomycota</taxon>
        <taxon>Peronosporomycetes</taxon>
        <taxon>Pythiales</taxon>
        <taxon>Pythiaceae</taxon>
        <taxon>Pythium</taxon>
    </lineage>
</organism>
<accession>A0A8K1C914</accession>
<dbReference type="InterPro" id="IPR039901">
    <property type="entry name" value="Kdotransferase"/>
</dbReference>
<feature type="site" description="Transition state stabilizer" evidence="3">
    <location>
        <position position="144"/>
    </location>
</feature>
<name>A0A8K1C914_PYTOL</name>
<keyword evidence="1" id="KW-0808">Transferase</keyword>
<dbReference type="PANTHER" id="PTHR42755:SF1">
    <property type="entry name" value="3-DEOXY-D-MANNO-OCTULOSONIC ACID TRANSFERASE, MITOCHONDRIAL-RELATED"/>
    <property type="match status" value="1"/>
</dbReference>
<dbReference type="Gene3D" id="3.40.50.11720">
    <property type="entry name" value="3-Deoxy-D-manno-octulosonic-acid transferase, N-terminal domain"/>
    <property type="match status" value="1"/>
</dbReference>
<comment type="caution">
    <text evidence="5">The sequence shown here is derived from an EMBL/GenBank/DDBJ whole genome shotgun (WGS) entry which is preliminary data.</text>
</comment>
<feature type="domain" description="3-deoxy-D-manno-octulosonic-acid transferase N-terminal" evidence="4">
    <location>
        <begin position="38"/>
        <end position="223"/>
    </location>
</feature>
<dbReference type="GO" id="GO:0016740">
    <property type="term" value="F:transferase activity"/>
    <property type="evidence" value="ECO:0007669"/>
    <property type="project" value="UniProtKB-KW"/>
</dbReference>
<keyword evidence="6" id="KW-1185">Reference proteome</keyword>
<dbReference type="EMBL" id="SPLM01000111">
    <property type="protein sequence ID" value="TMW58705.1"/>
    <property type="molecule type" value="Genomic_DNA"/>
</dbReference>
<evidence type="ECO:0000256" key="3">
    <source>
        <dbReference type="PIRSR" id="PIRSR639901-2"/>
    </source>
</evidence>
<evidence type="ECO:0000313" key="5">
    <source>
        <dbReference type="EMBL" id="TMW58705.1"/>
    </source>
</evidence>
<dbReference type="GO" id="GO:0005886">
    <property type="term" value="C:plasma membrane"/>
    <property type="evidence" value="ECO:0007669"/>
    <property type="project" value="TreeGrafter"/>
</dbReference>
<gene>
    <name evidence="5" type="ORF">Poli38472_010264</name>
</gene>
<dbReference type="InterPro" id="IPR038107">
    <property type="entry name" value="Glycos_transf_N_sf"/>
</dbReference>
<evidence type="ECO:0000313" key="6">
    <source>
        <dbReference type="Proteomes" id="UP000794436"/>
    </source>
</evidence>
<dbReference type="Pfam" id="PF04413">
    <property type="entry name" value="Glycos_transf_N"/>
    <property type="match status" value="1"/>
</dbReference>
<protein>
    <recommendedName>
        <fullName evidence="4">3-deoxy-D-manno-octulosonic-acid transferase N-terminal domain-containing protein</fullName>
    </recommendedName>
</protein>
<feature type="active site" description="Proton acceptor" evidence="2">
    <location>
        <position position="68"/>
    </location>
</feature>
<sequence>MMALEHVYRGLWHATWPFIQWYVKRKDWRRHVPLTATAERFGFSKRPAAWVSQHGAFVLWIHGASVGECLSALPIVDMALSWASAPTQVVMTTTTAAARQLLQQRLAQHPLQDRVTCVFAPLDCPQCVERFYDEWRPAAGLWIESELWPTLILEAGRRKIRIGVVNGRISPQSVRLWRLPGLKSFTQHFMAQFSLVLCQDVANQTRFQSLGARQPQVATNLKFVLPFKTGDTSLVRSLYQSLATRSAWMAVSTHEGEETILANVHSALVDRLPGNSREEEQPALLTVIVPRHPERADGIVREIQKQFPSLRLARRSVEGLPTSSTDVFIVDSLGETASFFEAIPTVVIGGSFVPRGGHNPIEPLRAGCQVLVGPHMFNFTDILSHLQGYIGQSLVQVESVEKLTDQLVERLSQARGPSQETSTAMQQLATTTLTAYQAELSQWLFR</sequence>
<dbReference type="GO" id="GO:0009245">
    <property type="term" value="P:lipid A biosynthetic process"/>
    <property type="evidence" value="ECO:0007669"/>
    <property type="project" value="TreeGrafter"/>
</dbReference>
<dbReference type="AlphaFoldDB" id="A0A8K1C914"/>